<dbReference type="SUPFAM" id="SSF56300">
    <property type="entry name" value="Metallo-dependent phosphatases"/>
    <property type="match status" value="1"/>
</dbReference>
<protein>
    <recommendedName>
        <fullName evidence="3">Calcineurin-like phosphoesterase domain-containing protein</fullName>
    </recommendedName>
</protein>
<evidence type="ECO:0000313" key="2">
    <source>
        <dbReference type="Proteomes" id="UP000078459"/>
    </source>
</evidence>
<reference evidence="1 2" key="2">
    <citation type="submission" date="2016-06" db="EMBL/GenBank/DDBJ databases">
        <title>Pedobacter psychrophilus sp. nov., isolated from Antarctic fragmentary rock.</title>
        <authorList>
            <person name="Svec P."/>
        </authorList>
    </citation>
    <scope>NUCLEOTIDE SEQUENCE [LARGE SCALE GENOMIC DNA]</scope>
    <source>
        <strain evidence="1 2">CCM 8644</strain>
    </source>
</reference>
<gene>
    <name evidence="1" type="ORF">A5893_05045</name>
</gene>
<reference evidence="1 2" key="1">
    <citation type="submission" date="2016-04" db="EMBL/GenBank/DDBJ databases">
        <authorList>
            <person name="Evans L.H."/>
            <person name="Alamgir A."/>
            <person name="Owens N."/>
            <person name="Weber N.D."/>
            <person name="Virtaneva K."/>
            <person name="Barbian K."/>
            <person name="Babar A."/>
            <person name="Rosenke K."/>
        </authorList>
    </citation>
    <scope>NUCLEOTIDE SEQUENCE [LARGE SCALE GENOMIC DNA]</scope>
    <source>
        <strain evidence="1 2">CCM 8644</strain>
    </source>
</reference>
<dbReference type="Proteomes" id="UP000078459">
    <property type="component" value="Unassembled WGS sequence"/>
</dbReference>
<evidence type="ECO:0000313" key="1">
    <source>
        <dbReference type="EMBL" id="OAQ40321.1"/>
    </source>
</evidence>
<keyword evidence="2" id="KW-1185">Reference proteome</keyword>
<proteinExistence type="predicted"/>
<dbReference type="STRING" id="1826909.A5893_05045"/>
<name>A0A179DH20_9SPHI</name>
<dbReference type="AlphaFoldDB" id="A0A179DH20"/>
<dbReference type="RefSeq" id="WP_068821558.1">
    <property type="nucleotide sequence ID" value="NZ_LWHJ01000022.1"/>
</dbReference>
<evidence type="ECO:0008006" key="3">
    <source>
        <dbReference type="Google" id="ProtNLM"/>
    </source>
</evidence>
<dbReference type="Gene3D" id="3.60.21.10">
    <property type="match status" value="1"/>
</dbReference>
<sequence>MKTNKRNNLAFSAKKSGFHWLIVPMIIFLCVKPEDLTKAAIKVDNDEFSIIVLPDTQNYIQNLRGVANRDMFRDQIEWIVANQRKYNIAYVTQLGDLSQSINMSKSTNAVLDMEECREISAERFRACDTIMSPLDKANIPYGVAVGNHDQFPYQGDATGSSTSLFYKWFVNQGKGKSRFVGKSFFGGSREKDSYDDHYDLFSAGGKDWIVIYLEFDIDRTENIKDDAERNNWALSILKKYPNRTAIISTHDAGNIRDKKLGIQAQMFYDLLKGQPNLAIILGGHVGNKTGDVNYFSIPREGMNPVRTYISDFQSLSSDGTTEMTNGGNGYLRMMTFSVKENKMTVTTFSPYLQKRNLPNQFENVPQHQFAKPIFEDPK</sequence>
<dbReference type="EMBL" id="LWHJ01000022">
    <property type="protein sequence ID" value="OAQ40321.1"/>
    <property type="molecule type" value="Genomic_DNA"/>
</dbReference>
<dbReference type="PANTHER" id="PTHR43143:SF5">
    <property type="entry name" value="SECRETED PROTEIN"/>
    <property type="match status" value="1"/>
</dbReference>
<organism evidence="1 2">
    <name type="scientific">Pedobacter psychrophilus</name>
    <dbReference type="NCBI Taxonomy" id="1826909"/>
    <lineage>
        <taxon>Bacteria</taxon>
        <taxon>Pseudomonadati</taxon>
        <taxon>Bacteroidota</taxon>
        <taxon>Sphingobacteriia</taxon>
        <taxon>Sphingobacteriales</taxon>
        <taxon>Sphingobacteriaceae</taxon>
        <taxon>Pedobacter</taxon>
    </lineage>
</organism>
<dbReference type="InterPro" id="IPR029052">
    <property type="entry name" value="Metallo-depent_PP-like"/>
</dbReference>
<comment type="caution">
    <text evidence="1">The sequence shown here is derived from an EMBL/GenBank/DDBJ whole genome shotgun (WGS) entry which is preliminary data.</text>
</comment>
<accession>A0A179DH20</accession>
<dbReference type="InterPro" id="IPR051918">
    <property type="entry name" value="STPP_CPPED1"/>
</dbReference>
<dbReference type="PANTHER" id="PTHR43143">
    <property type="entry name" value="METALLOPHOSPHOESTERASE, CALCINEURIN SUPERFAMILY"/>
    <property type="match status" value="1"/>
</dbReference>